<keyword evidence="2" id="KW-1133">Transmembrane helix</keyword>
<sequence>MNALRRVRCPHCQTVFRVDPAKLERSRGWARCGHCLEPFDTARHALDAAAEPAQRLDFDRLLHTPAPPAPETNAATLPELDQPTVFSPAWEAIPSGNRQQAEGVSDAPPPSSSAHEARREEDAVQRSSFADEPLLSEPPLVPTTFPFERQPRGPSPFALLAVLLLLLAALAQVAYLWRQEWIQRFPQTFSYWERVCQELGCTVSPPVDLQQLVLEHSELIREPAPGRWTLTFALRNRAAYPLPWPTLELTLSDAIGRSLLRRPIPPQEWGATGPYFPPGERVERTLALETFEAGIVGYELKPIYP</sequence>
<feature type="region of interest" description="Disordered" evidence="1">
    <location>
        <begin position="96"/>
        <end position="147"/>
    </location>
</feature>
<gene>
    <name evidence="4" type="ORF">Ga0061068_101234</name>
</gene>
<dbReference type="Pfam" id="PF13717">
    <property type="entry name" value="Zn_ribbon_4"/>
    <property type="match status" value="1"/>
</dbReference>
<accession>A0A0K6IPZ3</accession>
<dbReference type="InterPro" id="IPR011723">
    <property type="entry name" value="Znf/thioredoxin_put"/>
</dbReference>
<reference evidence="5" key="1">
    <citation type="submission" date="2015-08" db="EMBL/GenBank/DDBJ databases">
        <authorList>
            <person name="Babu N.S."/>
            <person name="Beckwith C.J."/>
            <person name="Beseler K.G."/>
            <person name="Brison A."/>
            <person name="Carone J.V."/>
            <person name="Caskin T.P."/>
            <person name="Diamond M."/>
            <person name="Durham M.E."/>
            <person name="Foxe J.M."/>
            <person name="Go M."/>
            <person name="Henderson B.A."/>
            <person name="Jones I.B."/>
            <person name="McGettigan J.A."/>
            <person name="Micheletti S.J."/>
            <person name="Nasrallah M.E."/>
            <person name="Ortiz D."/>
            <person name="Piller C.R."/>
            <person name="Privatt S.R."/>
            <person name="Schneider S.L."/>
            <person name="Sharp S."/>
            <person name="Smith T.C."/>
            <person name="Stanton J.D."/>
            <person name="Ullery H.E."/>
            <person name="Wilson R.J."/>
            <person name="Serrano M.G."/>
            <person name="Buck G."/>
            <person name="Lee V."/>
            <person name="Wang Y."/>
            <person name="Carvalho R."/>
            <person name="Voegtly L."/>
            <person name="Shi R."/>
            <person name="Duckworth R."/>
            <person name="Johnson A."/>
            <person name="Loviza R."/>
            <person name="Walstead R."/>
            <person name="Shah Z."/>
            <person name="Kiflezghi M."/>
            <person name="Wade K."/>
            <person name="Ball S.L."/>
            <person name="Bradley K.W."/>
            <person name="Asai D.J."/>
            <person name="Bowman C.A."/>
            <person name="Russell D.A."/>
            <person name="Pope W.H."/>
            <person name="Jacobs-Sera D."/>
            <person name="Hendrix R.W."/>
            <person name="Hatfull G.F."/>
        </authorList>
    </citation>
    <scope>NUCLEOTIDE SEQUENCE [LARGE SCALE GENOMIC DNA]</scope>
    <source>
        <strain evidence="5">JCM 19170</strain>
    </source>
</reference>
<feature type="transmembrane region" description="Helical" evidence="2">
    <location>
        <begin position="157"/>
        <end position="177"/>
    </location>
</feature>
<evidence type="ECO:0000256" key="2">
    <source>
        <dbReference type="SAM" id="Phobius"/>
    </source>
</evidence>
<evidence type="ECO:0000256" key="1">
    <source>
        <dbReference type="SAM" id="MobiDB-lite"/>
    </source>
</evidence>
<dbReference type="RefSeq" id="WP_055422607.1">
    <property type="nucleotide sequence ID" value="NZ_CYHH01000001.1"/>
</dbReference>
<evidence type="ECO:0000313" key="5">
    <source>
        <dbReference type="Proteomes" id="UP000182108"/>
    </source>
</evidence>
<dbReference type="AlphaFoldDB" id="A0A0K6IPZ3"/>
<dbReference type="Gene3D" id="2.30.30.380">
    <property type="entry name" value="Zn-finger domain of Sec23/24"/>
    <property type="match status" value="1"/>
</dbReference>
<protein>
    <recommendedName>
        <fullName evidence="3">Zinc finger/thioredoxin putative domain-containing protein</fullName>
    </recommendedName>
</protein>
<feature type="compositionally biased region" description="Basic and acidic residues" evidence="1">
    <location>
        <begin position="115"/>
        <end position="124"/>
    </location>
</feature>
<proteinExistence type="predicted"/>
<keyword evidence="2" id="KW-0812">Transmembrane</keyword>
<organism evidence="4 5">
    <name type="scientific">Tepidiphilus thermophilus</name>
    <dbReference type="NCBI Taxonomy" id="876478"/>
    <lineage>
        <taxon>Bacteria</taxon>
        <taxon>Pseudomonadati</taxon>
        <taxon>Pseudomonadota</taxon>
        <taxon>Hydrogenophilia</taxon>
        <taxon>Hydrogenophilales</taxon>
        <taxon>Hydrogenophilaceae</taxon>
        <taxon>Tepidiphilus</taxon>
    </lineage>
</organism>
<dbReference type="NCBIfam" id="TIGR02098">
    <property type="entry name" value="MJ0042_CXXC"/>
    <property type="match status" value="1"/>
</dbReference>
<dbReference type="OrthoDB" id="5294582at2"/>
<dbReference type="Pfam" id="PF11906">
    <property type="entry name" value="DUF3426"/>
    <property type="match status" value="1"/>
</dbReference>
<evidence type="ECO:0000313" key="4">
    <source>
        <dbReference type="EMBL" id="CUB05154.1"/>
    </source>
</evidence>
<dbReference type="EMBL" id="CYHH01000001">
    <property type="protein sequence ID" value="CUB05154.1"/>
    <property type="molecule type" value="Genomic_DNA"/>
</dbReference>
<evidence type="ECO:0000259" key="3">
    <source>
        <dbReference type="Pfam" id="PF13717"/>
    </source>
</evidence>
<keyword evidence="2" id="KW-0472">Membrane</keyword>
<dbReference type="Proteomes" id="UP000182108">
    <property type="component" value="Unassembled WGS sequence"/>
</dbReference>
<dbReference type="InterPro" id="IPR021834">
    <property type="entry name" value="DUF3426"/>
</dbReference>
<name>A0A0K6IPZ3_9PROT</name>
<feature type="domain" description="Zinc finger/thioredoxin putative" evidence="3">
    <location>
        <begin position="6"/>
        <end position="39"/>
    </location>
</feature>
<keyword evidence="5" id="KW-1185">Reference proteome</keyword>